<dbReference type="InterPro" id="IPR036097">
    <property type="entry name" value="HisK_dim/P_sf"/>
</dbReference>
<keyword evidence="8" id="KW-0812">Transmembrane</keyword>
<comment type="catalytic activity">
    <reaction evidence="1">
        <text>ATP + protein L-histidine = ADP + protein N-phospho-L-histidine.</text>
        <dbReference type="EC" id="2.7.13.3"/>
    </reaction>
</comment>
<dbReference type="InterPro" id="IPR004358">
    <property type="entry name" value="Sig_transdc_His_kin-like_C"/>
</dbReference>
<dbReference type="PANTHER" id="PTHR43711:SF1">
    <property type="entry name" value="HISTIDINE KINASE 1"/>
    <property type="match status" value="1"/>
</dbReference>
<dbReference type="InterPro" id="IPR050736">
    <property type="entry name" value="Sensor_HK_Regulatory"/>
</dbReference>
<dbReference type="PROSITE" id="PS50109">
    <property type="entry name" value="HIS_KIN"/>
    <property type="match status" value="1"/>
</dbReference>
<dbReference type="Pfam" id="PF02518">
    <property type="entry name" value="HATPase_c"/>
    <property type="match status" value="1"/>
</dbReference>
<keyword evidence="8" id="KW-1133">Transmembrane helix</keyword>
<reference evidence="10 11" key="2">
    <citation type="submission" date="2023-12" db="EMBL/GenBank/DDBJ databases">
        <title>Description of an unclassified Opitutus bacterium of Verrucomicrobiota.</title>
        <authorList>
            <person name="Zhang D.-F."/>
        </authorList>
    </citation>
    <scope>NUCLEOTIDE SEQUENCE [LARGE SCALE GENOMIC DNA]</scope>
    <source>
        <strain evidence="10 11">WL0086</strain>
    </source>
</reference>
<sequence length="463" mass="50879">MITSPASASETSPWRRRAKWRLQFAEASVEKRFRHEWLHDSVIRSRVMIVVAIFATLGMGLVDARVNVGVQPEFVWMSLWQRVLVVAPAWLVMWILPSWHRFERTAWWIYPLGTAWVIFSLGLIPWEFQRLNPGMNMVPQVMINSLGVATVSVFTLPLSFRAALLMQVLGFGGIVFLLARTLWGDRLGDLITLSGGLGGFLLVLSAFAWTRESRLRREYAQREELALLNRELARLNAEKNEFMAAAAHDLRAPLASVRGLASQMRLGRMEDPDRRGRALSAIDDLSGRMLEVVNNYLGEHALESGTLPVRLEMIDLRKVINEAAGRHGPAAAAKEQQVLAPAGEAVWARADASLLGQVLDNFLSNALKFSPRGATVRLALGLATATERVRIEVIDTGPGVNEADRGKLFRKYSGSGARPTGGESSHGIGLAVTKRVAEAMGGEVGCDSAPGAGATFWISLPVR</sequence>
<dbReference type="InterPro" id="IPR036890">
    <property type="entry name" value="HATPase_C_sf"/>
</dbReference>
<evidence type="ECO:0000256" key="6">
    <source>
        <dbReference type="ARBA" id="ARBA00023012"/>
    </source>
</evidence>
<reference evidence="10 11" key="1">
    <citation type="submission" date="2021-08" db="EMBL/GenBank/DDBJ databases">
        <authorList>
            <person name="Zhang D."/>
            <person name="Zhang A."/>
            <person name="Wang L."/>
        </authorList>
    </citation>
    <scope>NUCLEOTIDE SEQUENCE [LARGE SCALE GENOMIC DNA]</scope>
    <source>
        <strain evidence="10 11">WL0086</strain>
    </source>
</reference>
<dbReference type="CDD" id="cd00082">
    <property type="entry name" value="HisKA"/>
    <property type="match status" value="1"/>
</dbReference>
<dbReference type="Gene3D" id="1.10.287.130">
    <property type="match status" value="1"/>
</dbReference>
<keyword evidence="5 10" id="KW-0418">Kinase</keyword>
<dbReference type="Pfam" id="PF00512">
    <property type="entry name" value="HisKA"/>
    <property type="match status" value="1"/>
</dbReference>
<accession>A0ABZ1C5U8</accession>
<evidence type="ECO:0000256" key="4">
    <source>
        <dbReference type="ARBA" id="ARBA00022679"/>
    </source>
</evidence>
<dbReference type="SMART" id="SM00387">
    <property type="entry name" value="HATPase_c"/>
    <property type="match status" value="1"/>
</dbReference>
<proteinExistence type="predicted"/>
<dbReference type="EMBL" id="CP139781">
    <property type="protein sequence ID" value="WRQ86974.1"/>
    <property type="molecule type" value="Genomic_DNA"/>
</dbReference>
<keyword evidence="8" id="KW-0472">Membrane</keyword>
<feature type="transmembrane region" description="Helical" evidence="8">
    <location>
        <begin position="190"/>
        <end position="209"/>
    </location>
</feature>
<dbReference type="SMART" id="SM00388">
    <property type="entry name" value="HisKA"/>
    <property type="match status" value="1"/>
</dbReference>
<dbReference type="SUPFAM" id="SSF55874">
    <property type="entry name" value="ATPase domain of HSP90 chaperone/DNA topoisomerase II/histidine kinase"/>
    <property type="match status" value="1"/>
</dbReference>
<evidence type="ECO:0000256" key="5">
    <source>
        <dbReference type="ARBA" id="ARBA00022777"/>
    </source>
</evidence>
<keyword evidence="4" id="KW-0808">Transferase</keyword>
<dbReference type="InterPro" id="IPR005467">
    <property type="entry name" value="His_kinase_dom"/>
</dbReference>
<dbReference type="InterPro" id="IPR003661">
    <property type="entry name" value="HisK_dim/P_dom"/>
</dbReference>
<keyword evidence="6" id="KW-0902">Two-component regulatory system</keyword>
<evidence type="ECO:0000313" key="10">
    <source>
        <dbReference type="EMBL" id="WRQ86974.1"/>
    </source>
</evidence>
<dbReference type="PRINTS" id="PR00344">
    <property type="entry name" value="BCTRLSENSOR"/>
</dbReference>
<evidence type="ECO:0000256" key="3">
    <source>
        <dbReference type="ARBA" id="ARBA00022553"/>
    </source>
</evidence>
<feature type="transmembrane region" description="Helical" evidence="8">
    <location>
        <begin position="74"/>
        <end position="96"/>
    </location>
</feature>
<dbReference type="Gene3D" id="3.30.565.10">
    <property type="entry name" value="Histidine kinase-like ATPase, C-terminal domain"/>
    <property type="match status" value="1"/>
</dbReference>
<evidence type="ECO:0000313" key="11">
    <source>
        <dbReference type="Proteomes" id="UP000738431"/>
    </source>
</evidence>
<feature type="transmembrane region" description="Helical" evidence="8">
    <location>
        <begin position="138"/>
        <end position="156"/>
    </location>
</feature>
<evidence type="ECO:0000256" key="2">
    <source>
        <dbReference type="ARBA" id="ARBA00012438"/>
    </source>
</evidence>
<feature type="domain" description="Histidine kinase" evidence="9">
    <location>
        <begin position="245"/>
        <end position="463"/>
    </location>
</feature>
<evidence type="ECO:0000256" key="1">
    <source>
        <dbReference type="ARBA" id="ARBA00000085"/>
    </source>
</evidence>
<evidence type="ECO:0000256" key="8">
    <source>
        <dbReference type="SAM" id="Phobius"/>
    </source>
</evidence>
<dbReference type="RefSeq" id="WP_221029609.1">
    <property type="nucleotide sequence ID" value="NZ_CP139781.1"/>
</dbReference>
<feature type="transmembrane region" description="Helical" evidence="8">
    <location>
        <begin position="108"/>
        <end position="126"/>
    </location>
</feature>
<gene>
    <name evidence="10" type="ORF">K1X11_019340</name>
</gene>
<protein>
    <recommendedName>
        <fullName evidence="2">histidine kinase</fullName>
        <ecNumber evidence="2">2.7.13.3</ecNumber>
    </recommendedName>
</protein>
<dbReference type="Proteomes" id="UP000738431">
    <property type="component" value="Chromosome"/>
</dbReference>
<evidence type="ECO:0000256" key="7">
    <source>
        <dbReference type="SAM" id="Coils"/>
    </source>
</evidence>
<feature type="transmembrane region" description="Helical" evidence="8">
    <location>
        <begin position="163"/>
        <end position="184"/>
    </location>
</feature>
<dbReference type="InterPro" id="IPR003594">
    <property type="entry name" value="HATPase_dom"/>
</dbReference>
<evidence type="ECO:0000259" key="9">
    <source>
        <dbReference type="PROSITE" id="PS50109"/>
    </source>
</evidence>
<dbReference type="EC" id="2.7.13.3" evidence="2"/>
<name>A0ABZ1C5U8_9BACT</name>
<organism evidence="10 11">
    <name type="scientific">Actomonas aquatica</name>
    <dbReference type="NCBI Taxonomy" id="2866162"/>
    <lineage>
        <taxon>Bacteria</taxon>
        <taxon>Pseudomonadati</taxon>
        <taxon>Verrucomicrobiota</taxon>
        <taxon>Opitutia</taxon>
        <taxon>Opitutales</taxon>
        <taxon>Opitutaceae</taxon>
        <taxon>Actomonas</taxon>
    </lineage>
</organism>
<feature type="coiled-coil region" evidence="7">
    <location>
        <begin position="218"/>
        <end position="245"/>
    </location>
</feature>
<dbReference type="SUPFAM" id="SSF47384">
    <property type="entry name" value="Homodimeric domain of signal transducing histidine kinase"/>
    <property type="match status" value="1"/>
</dbReference>
<feature type="transmembrane region" description="Helical" evidence="8">
    <location>
        <begin position="41"/>
        <end position="62"/>
    </location>
</feature>
<keyword evidence="11" id="KW-1185">Reference proteome</keyword>
<keyword evidence="3" id="KW-0597">Phosphoprotein</keyword>
<dbReference type="GO" id="GO:0016301">
    <property type="term" value="F:kinase activity"/>
    <property type="evidence" value="ECO:0007669"/>
    <property type="project" value="UniProtKB-KW"/>
</dbReference>
<keyword evidence="7" id="KW-0175">Coiled coil</keyword>
<dbReference type="PANTHER" id="PTHR43711">
    <property type="entry name" value="TWO-COMPONENT HISTIDINE KINASE"/>
    <property type="match status" value="1"/>
</dbReference>